<gene>
    <name evidence="1" type="ORF">BDV98DRAFT_284350</name>
</gene>
<protein>
    <recommendedName>
        <fullName evidence="3">F-box domain-containing protein</fullName>
    </recommendedName>
</protein>
<dbReference type="EMBL" id="ML178817">
    <property type="protein sequence ID" value="TFL05118.1"/>
    <property type="molecule type" value="Genomic_DNA"/>
</dbReference>
<evidence type="ECO:0000313" key="1">
    <source>
        <dbReference type="EMBL" id="TFL05118.1"/>
    </source>
</evidence>
<proteinExistence type="predicted"/>
<dbReference type="Proteomes" id="UP000305067">
    <property type="component" value="Unassembled WGS sequence"/>
</dbReference>
<evidence type="ECO:0008006" key="3">
    <source>
        <dbReference type="Google" id="ProtNLM"/>
    </source>
</evidence>
<sequence>MPTPPASASLCEEIPYHIFLIAFHQREGHDTSTPASLKPWNFAAVCKKWRAVCLASPRLWTKFQTIGYPCRSVGNIGFNTMVSTRCHPQLQRSQDIPVMSVDFFEVSERRNCSGWCYKSLLCAIATHCLRWTCLRAFFEVTELREFIELLPSQPNFESMQYWELHCLTEGADDEILEIRSTRFGQQTLPKLTSLKILDWGGIFEAAFPWSQLQRLELMYYLSPLLTILKTYSELRNFHFTPTPVSRWPISQGIVEVQKHGIIMSKLVDL</sequence>
<dbReference type="AlphaFoldDB" id="A0A5C3QUN7"/>
<evidence type="ECO:0000313" key="2">
    <source>
        <dbReference type="Proteomes" id="UP000305067"/>
    </source>
</evidence>
<reference evidence="1 2" key="1">
    <citation type="journal article" date="2019" name="Nat. Ecol. Evol.">
        <title>Megaphylogeny resolves global patterns of mushroom evolution.</title>
        <authorList>
            <person name="Varga T."/>
            <person name="Krizsan K."/>
            <person name="Foldi C."/>
            <person name="Dima B."/>
            <person name="Sanchez-Garcia M."/>
            <person name="Sanchez-Ramirez S."/>
            <person name="Szollosi G.J."/>
            <person name="Szarkandi J.G."/>
            <person name="Papp V."/>
            <person name="Albert L."/>
            <person name="Andreopoulos W."/>
            <person name="Angelini C."/>
            <person name="Antonin V."/>
            <person name="Barry K.W."/>
            <person name="Bougher N.L."/>
            <person name="Buchanan P."/>
            <person name="Buyck B."/>
            <person name="Bense V."/>
            <person name="Catcheside P."/>
            <person name="Chovatia M."/>
            <person name="Cooper J."/>
            <person name="Damon W."/>
            <person name="Desjardin D."/>
            <person name="Finy P."/>
            <person name="Geml J."/>
            <person name="Haridas S."/>
            <person name="Hughes K."/>
            <person name="Justo A."/>
            <person name="Karasinski D."/>
            <person name="Kautmanova I."/>
            <person name="Kiss B."/>
            <person name="Kocsube S."/>
            <person name="Kotiranta H."/>
            <person name="LaButti K.M."/>
            <person name="Lechner B.E."/>
            <person name="Liimatainen K."/>
            <person name="Lipzen A."/>
            <person name="Lukacs Z."/>
            <person name="Mihaltcheva S."/>
            <person name="Morgado L.N."/>
            <person name="Niskanen T."/>
            <person name="Noordeloos M.E."/>
            <person name="Ohm R.A."/>
            <person name="Ortiz-Santana B."/>
            <person name="Ovrebo C."/>
            <person name="Racz N."/>
            <person name="Riley R."/>
            <person name="Savchenko A."/>
            <person name="Shiryaev A."/>
            <person name="Soop K."/>
            <person name="Spirin V."/>
            <person name="Szebenyi C."/>
            <person name="Tomsovsky M."/>
            <person name="Tulloss R.E."/>
            <person name="Uehling J."/>
            <person name="Grigoriev I.V."/>
            <person name="Vagvolgyi C."/>
            <person name="Papp T."/>
            <person name="Martin F.M."/>
            <person name="Miettinen O."/>
            <person name="Hibbett D.S."/>
            <person name="Nagy L.G."/>
        </authorList>
    </citation>
    <scope>NUCLEOTIDE SEQUENCE [LARGE SCALE GENOMIC DNA]</scope>
    <source>
        <strain evidence="1 2">CBS 309.79</strain>
    </source>
</reference>
<organism evidence="1 2">
    <name type="scientific">Pterulicium gracile</name>
    <dbReference type="NCBI Taxonomy" id="1884261"/>
    <lineage>
        <taxon>Eukaryota</taxon>
        <taxon>Fungi</taxon>
        <taxon>Dikarya</taxon>
        <taxon>Basidiomycota</taxon>
        <taxon>Agaricomycotina</taxon>
        <taxon>Agaricomycetes</taxon>
        <taxon>Agaricomycetidae</taxon>
        <taxon>Agaricales</taxon>
        <taxon>Pleurotineae</taxon>
        <taxon>Pterulaceae</taxon>
        <taxon>Pterulicium</taxon>
    </lineage>
</organism>
<accession>A0A5C3QUN7</accession>
<name>A0A5C3QUN7_9AGAR</name>
<dbReference type="OrthoDB" id="3022108at2759"/>
<keyword evidence="2" id="KW-1185">Reference proteome</keyword>